<protein>
    <recommendedName>
        <fullName evidence="6">Tyrosinase copper-binding domain-containing protein</fullName>
    </recommendedName>
</protein>
<evidence type="ECO:0000256" key="2">
    <source>
        <dbReference type="ARBA" id="ARBA00022692"/>
    </source>
</evidence>
<sequence length="458" mass="51773">MEPSYVDFINHRVKLNPCVSHLSKHMQGVGRAKSRIVSLKCGNSTVSKPTVLNEEEVSTWINIKFSGTRILLVENISKNLICILGKALDIDPVFFTDHIATDFGDFETSPAPPSMANLPSHMCEREYLHLHYQQILDLGDANHFTKAKYALKTLSNTPRNVRRLAPLSGRQLALARACCSLLVKGIGNPVCLVLIDPPVNEVGIEVAGVWQSYPARLLNGGPESFGQPESFSSFREAKSERESTMLATLLHHFQTPVDSPSILQLGYGPIRVVLAEWNMYMSLISRYEKHYEYSLRDISVRSHDEDIVELQRWKRRSRQSLHKLTLLYHFVTHLKRGDDWDLILMDIDFMRQRLQSYGQGLEQTVAMATTMVQLQDSQRSILEAVNVKKLTLIAIIFIPLSWVSSLFSMSDGYAPGQANFWVYFAVAVPFAVLVVILSIIPLPNIDKVLTRKHVKTMP</sequence>
<feature type="domain" description="Tyrosinase copper-binding" evidence="6">
    <location>
        <begin position="91"/>
        <end position="102"/>
    </location>
</feature>
<evidence type="ECO:0000313" key="8">
    <source>
        <dbReference type="Proteomes" id="UP000766486"/>
    </source>
</evidence>
<comment type="subcellular location">
    <subcellularLocation>
        <location evidence="1">Membrane</location>
        <topology evidence="1">Multi-pass membrane protein</topology>
    </subcellularLocation>
</comment>
<dbReference type="InterPro" id="IPR002227">
    <property type="entry name" value="Tyrosinase_Cu-bd"/>
</dbReference>
<proteinExistence type="predicted"/>
<keyword evidence="8" id="KW-1185">Reference proteome</keyword>
<reference evidence="7 8" key="1">
    <citation type="submission" date="2019-06" db="EMBL/GenBank/DDBJ databases">
        <authorList>
            <person name="Broberg M."/>
        </authorList>
    </citation>
    <scope>NUCLEOTIDE SEQUENCE [LARGE SCALE GENOMIC DNA]</scope>
</reference>
<name>A0ABY6UN03_BIOOC</name>
<keyword evidence="4 5" id="KW-0472">Membrane</keyword>
<gene>
    <name evidence="7" type="ORF">CLO192961_LOCUS328821</name>
</gene>
<keyword evidence="2 5" id="KW-0812">Transmembrane</keyword>
<dbReference type="PROSITE" id="PS00498">
    <property type="entry name" value="TYROSINASE_2"/>
    <property type="match status" value="1"/>
</dbReference>
<comment type="caution">
    <text evidence="7">The sequence shown here is derived from an EMBL/GenBank/DDBJ whole genome shotgun (WGS) entry which is preliminary data.</text>
</comment>
<evidence type="ECO:0000313" key="7">
    <source>
        <dbReference type="EMBL" id="VUC32577.1"/>
    </source>
</evidence>
<dbReference type="Gene3D" id="1.20.58.340">
    <property type="entry name" value="Magnesium transport protein CorA, transmembrane region"/>
    <property type="match status" value="1"/>
</dbReference>
<evidence type="ECO:0000256" key="3">
    <source>
        <dbReference type="ARBA" id="ARBA00022989"/>
    </source>
</evidence>
<dbReference type="SUPFAM" id="SSF144083">
    <property type="entry name" value="Magnesium transport protein CorA, transmembrane region"/>
    <property type="match status" value="1"/>
</dbReference>
<dbReference type="Proteomes" id="UP000766486">
    <property type="component" value="Unassembled WGS sequence"/>
</dbReference>
<accession>A0ABY6UN03</accession>
<dbReference type="Pfam" id="PF01544">
    <property type="entry name" value="CorA"/>
    <property type="match status" value="1"/>
</dbReference>
<dbReference type="InterPro" id="IPR002523">
    <property type="entry name" value="MgTranspt_CorA/ZnTranspt_ZntB"/>
</dbReference>
<dbReference type="EMBL" id="CABFNS010000851">
    <property type="protein sequence ID" value="VUC32577.1"/>
    <property type="molecule type" value="Genomic_DNA"/>
</dbReference>
<feature type="transmembrane region" description="Helical" evidence="5">
    <location>
        <begin position="420"/>
        <end position="442"/>
    </location>
</feature>
<feature type="transmembrane region" description="Helical" evidence="5">
    <location>
        <begin position="390"/>
        <end position="408"/>
    </location>
</feature>
<dbReference type="InterPro" id="IPR045863">
    <property type="entry name" value="CorA_TM1_TM2"/>
</dbReference>
<evidence type="ECO:0000256" key="5">
    <source>
        <dbReference type="SAM" id="Phobius"/>
    </source>
</evidence>
<keyword evidence="3 5" id="KW-1133">Transmembrane helix</keyword>
<evidence type="ECO:0000256" key="4">
    <source>
        <dbReference type="ARBA" id="ARBA00023136"/>
    </source>
</evidence>
<organism evidence="7 8">
    <name type="scientific">Bionectria ochroleuca</name>
    <name type="common">Gliocladium roseum</name>
    <dbReference type="NCBI Taxonomy" id="29856"/>
    <lineage>
        <taxon>Eukaryota</taxon>
        <taxon>Fungi</taxon>
        <taxon>Dikarya</taxon>
        <taxon>Ascomycota</taxon>
        <taxon>Pezizomycotina</taxon>
        <taxon>Sordariomycetes</taxon>
        <taxon>Hypocreomycetidae</taxon>
        <taxon>Hypocreales</taxon>
        <taxon>Bionectriaceae</taxon>
        <taxon>Clonostachys</taxon>
    </lineage>
</organism>
<evidence type="ECO:0000256" key="1">
    <source>
        <dbReference type="ARBA" id="ARBA00004141"/>
    </source>
</evidence>
<evidence type="ECO:0000259" key="6">
    <source>
        <dbReference type="PROSITE" id="PS00498"/>
    </source>
</evidence>